<dbReference type="InterPro" id="IPR036909">
    <property type="entry name" value="Cyt_c-like_dom_sf"/>
</dbReference>
<dbReference type="PROSITE" id="PS51007">
    <property type="entry name" value="CYTC"/>
    <property type="match status" value="1"/>
</dbReference>
<dbReference type="PANTHER" id="PTHR35008:SF8">
    <property type="entry name" value="ALCOHOL DEHYDROGENASE CYTOCHROME C SUBUNIT"/>
    <property type="match status" value="1"/>
</dbReference>
<reference evidence="8" key="1">
    <citation type="journal article" date="2019" name="Int. J. Syst. Evol. Microbiol.">
        <title>The Global Catalogue of Microorganisms (GCM) 10K type strain sequencing project: providing services to taxonomists for standard genome sequencing and annotation.</title>
        <authorList>
            <consortium name="The Broad Institute Genomics Platform"/>
            <consortium name="The Broad Institute Genome Sequencing Center for Infectious Disease"/>
            <person name="Wu L."/>
            <person name="Ma J."/>
        </authorList>
    </citation>
    <scope>NUCLEOTIDE SEQUENCE [LARGE SCALE GENOMIC DNA]</scope>
    <source>
        <strain evidence="8">CCUG 61697</strain>
    </source>
</reference>
<protein>
    <submittedName>
        <fullName evidence="7">C-type cytochrome</fullName>
    </submittedName>
</protein>
<keyword evidence="8" id="KW-1185">Reference proteome</keyword>
<dbReference type="Proteomes" id="UP001597102">
    <property type="component" value="Unassembled WGS sequence"/>
</dbReference>
<feature type="domain" description="Cytochrome c" evidence="6">
    <location>
        <begin position="62"/>
        <end position="152"/>
    </location>
</feature>
<proteinExistence type="predicted"/>
<keyword evidence="1 4" id="KW-0349">Heme</keyword>
<gene>
    <name evidence="7" type="ORF">ACFQ2F_04230</name>
</gene>
<organism evidence="7 8">
    <name type="scientific">Methyloligella solikamskensis</name>
    <dbReference type="NCBI Taxonomy" id="1177756"/>
    <lineage>
        <taxon>Bacteria</taxon>
        <taxon>Pseudomonadati</taxon>
        <taxon>Pseudomonadota</taxon>
        <taxon>Alphaproteobacteria</taxon>
        <taxon>Hyphomicrobiales</taxon>
        <taxon>Hyphomicrobiaceae</taxon>
        <taxon>Methyloligella</taxon>
    </lineage>
</organism>
<evidence type="ECO:0000313" key="8">
    <source>
        <dbReference type="Proteomes" id="UP001597102"/>
    </source>
</evidence>
<accession>A0ABW3J957</accession>
<dbReference type="PANTHER" id="PTHR35008">
    <property type="entry name" value="BLL4482 PROTEIN-RELATED"/>
    <property type="match status" value="1"/>
</dbReference>
<name>A0ABW3J957_9HYPH</name>
<keyword evidence="2 4" id="KW-0479">Metal-binding</keyword>
<keyword evidence="3 4" id="KW-0408">Iron</keyword>
<feature type="chain" id="PRO_5046165074" evidence="5">
    <location>
        <begin position="24"/>
        <end position="189"/>
    </location>
</feature>
<evidence type="ECO:0000256" key="1">
    <source>
        <dbReference type="ARBA" id="ARBA00022617"/>
    </source>
</evidence>
<evidence type="ECO:0000256" key="2">
    <source>
        <dbReference type="ARBA" id="ARBA00022723"/>
    </source>
</evidence>
<evidence type="ECO:0000256" key="5">
    <source>
        <dbReference type="SAM" id="SignalP"/>
    </source>
</evidence>
<dbReference type="RefSeq" id="WP_379086161.1">
    <property type="nucleotide sequence ID" value="NZ_JBHTJO010000001.1"/>
</dbReference>
<dbReference type="InterPro" id="IPR009056">
    <property type="entry name" value="Cyt_c-like_dom"/>
</dbReference>
<evidence type="ECO:0000259" key="6">
    <source>
        <dbReference type="PROSITE" id="PS51007"/>
    </source>
</evidence>
<dbReference type="Gene3D" id="1.10.760.10">
    <property type="entry name" value="Cytochrome c-like domain"/>
    <property type="match status" value="1"/>
</dbReference>
<evidence type="ECO:0000313" key="7">
    <source>
        <dbReference type="EMBL" id="MFD0986298.1"/>
    </source>
</evidence>
<dbReference type="InterPro" id="IPR051459">
    <property type="entry name" value="Cytochrome_c-type_DH"/>
</dbReference>
<feature type="signal peptide" evidence="5">
    <location>
        <begin position="1"/>
        <end position="23"/>
    </location>
</feature>
<dbReference type="Pfam" id="PF00034">
    <property type="entry name" value="Cytochrom_C"/>
    <property type="match status" value="1"/>
</dbReference>
<evidence type="ECO:0000256" key="3">
    <source>
        <dbReference type="ARBA" id="ARBA00023004"/>
    </source>
</evidence>
<evidence type="ECO:0000256" key="4">
    <source>
        <dbReference type="PROSITE-ProRule" id="PRU00433"/>
    </source>
</evidence>
<dbReference type="EMBL" id="JBHTJO010000001">
    <property type="protein sequence ID" value="MFD0986298.1"/>
    <property type="molecule type" value="Genomic_DNA"/>
</dbReference>
<sequence>MPKLIWIFTAAVAAILLFSSAGAWSQSTEEIAIGFGTPLKPADLEEFFAIPPDGAGLPEGSGIASHGEEVYASACAMCHGQKLEGIHATGAPPLAGGRGTLKKVPALKTVESYWPNATTLFDYIKRAMPFHAPGSLTNDQVYAVTAYILHFDGIIEEDEVMDKDSLPKVKMPNADGFRAYRSPDIRLYK</sequence>
<dbReference type="SUPFAM" id="SSF46626">
    <property type="entry name" value="Cytochrome c"/>
    <property type="match status" value="1"/>
</dbReference>
<comment type="caution">
    <text evidence="7">The sequence shown here is derived from an EMBL/GenBank/DDBJ whole genome shotgun (WGS) entry which is preliminary data.</text>
</comment>
<keyword evidence="5" id="KW-0732">Signal</keyword>